<comment type="caution">
    <text evidence="3">The sequence shown here is derived from an EMBL/GenBank/DDBJ whole genome shotgun (WGS) entry which is preliminary data.</text>
</comment>
<dbReference type="Proteomes" id="UP000644693">
    <property type="component" value="Unassembled WGS sequence"/>
</dbReference>
<name>A0A919CKZ3_9GAMM</name>
<dbReference type="InterPro" id="IPR037523">
    <property type="entry name" value="VOC_core"/>
</dbReference>
<organism evidence="3 4">
    <name type="scientific">Parahalioglobus pacificus</name>
    <dbReference type="NCBI Taxonomy" id="930806"/>
    <lineage>
        <taxon>Bacteria</taxon>
        <taxon>Pseudomonadati</taxon>
        <taxon>Pseudomonadota</taxon>
        <taxon>Gammaproteobacteria</taxon>
        <taxon>Cellvibrionales</taxon>
        <taxon>Halieaceae</taxon>
        <taxon>Parahalioglobus</taxon>
    </lineage>
</organism>
<dbReference type="RefSeq" id="WP_189477027.1">
    <property type="nucleotide sequence ID" value="NZ_BMYM01000001.1"/>
</dbReference>
<dbReference type="AlphaFoldDB" id="A0A919CKZ3"/>
<evidence type="ECO:0000259" key="2">
    <source>
        <dbReference type="PROSITE" id="PS51819"/>
    </source>
</evidence>
<reference evidence="3" key="2">
    <citation type="submission" date="2020-09" db="EMBL/GenBank/DDBJ databases">
        <authorList>
            <person name="Sun Q."/>
            <person name="Kim S."/>
        </authorList>
    </citation>
    <scope>NUCLEOTIDE SEQUENCE</scope>
    <source>
        <strain evidence="3">KCTC 23430</strain>
    </source>
</reference>
<keyword evidence="1" id="KW-0479">Metal-binding</keyword>
<protein>
    <recommendedName>
        <fullName evidence="2">VOC domain-containing protein</fullName>
    </recommendedName>
</protein>
<evidence type="ECO:0000256" key="1">
    <source>
        <dbReference type="ARBA" id="ARBA00022723"/>
    </source>
</evidence>
<evidence type="ECO:0000313" key="3">
    <source>
        <dbReference type="EMBL" id="GHD32363.1"/>
    </source>
</evidence>
<dbReference type="InterPro" id="IPR029068">
    <property type="entry name" value="Glyas_Bleomycin-R_OHBP_Dase"/>
</dbReference>
<keyword evidence="4" id="KW-1185">Reference proteome</keyword>
<feature type="domain" description="VOC" evidence="2">
    <location>
        <begin position="4"/>
        <end position="131"/>
    </location>
</feature>
<dbReference type="GO" id="GO:0004493">
    <property type="term" value="F:methylmalonyl-CoA epimerase activity"/>
    <property type="evidence" value="ECO:0007669"/>
    <property type="project" value="TreeGrafter"/>
</dbReference>
<dbReference type="Gene3D" id="3.10.180.10">
    <property type="entry name" value="2,3-Dihydroxybiphenyl 1,2-Dioxygenase, domain 1"/>
    <property type="match status" value="1"/>
</dbReference>
<dbReference type="Pfam" id="PF13669">
    <property type="entry name" value="Glyoxalase_4"/>
    <property type="match status" value="1"/>
</dbReference>
<dbReference type="PROSITE" id="PS51819">
    <property type="entry name" value="VOC"/>
    <property type="match status" value="1"/>
</dbReference>
<sequence length="139" mass="15222">MLTHVHHINLLVRDLDSAISQYGALGVTEFLRGNLQGRGVKTARFRAGETWIVLIEPTDPEGVPGQYLAKHGEGLFLLSFGVDDVTAARDIVQENGSQVLNTSPRTGLEGWQVIDLDPDAFSGADLQLTEDPERSPEER</sequence>
<evidence type="ECO:0000313" key="4">
    <source>
        <dbReference type="Proteomes" id="UP000644693"/>
    </source>
</evidence>
<dbReference type="GO" id="GO:0046491">
    <property type="term" value="P:L-methylmalonyl-CoA metabolic process"/>
    <property type="evidence" value="ECO:0007669"/>
    <property type="project" value="TreeGrafter"/>
</dbReference>
<dbReference type="EMBL" id="BMYM01000001">
    <property type="protein sequence ID" value="GHD32363.1"/>
    <property type="molecule type" value="Genomic_DNA"/>
</dbReference>
<dbReference type="PANTHER" id="PTHR43048">
    <property type="entry name" value="METHYLMALONYL-COA EPIMERASE"/>
    <property type="match status" value="1"/>
</dbReference>
<dbReference type="SUPFAM" id="SSF54593">
    <property type="entry name" value="Glyoxalase/Bleomycin resistance protein/Dihydroxybiphenyl dioxygenase"/>
    <property type="match status" value="1"/>
</dbReference>
<proteinExistence type="predicted"/>
<reference evidence="3" key="1">
    <citation type="journal article" date="2014" name="Int. J. Syst. Evol. Microbiol.">
        <title>Complete genome sequence of Corynebacterium casei LMG S-19264T (=DSM 44701T), isolated from a smear-ripened cheese.</title>
        <authorList>
            <consortium name="US DOE Joint Genome Institute (JGI-PGF)"/>
            <person name="Walter F."/>
            <person name="Albersmeier A."/>
            <person name="Kalinowski J."/>
            <person name="Ruckert C."/>
        </authorList>
    </citation>
    <scope>NUCLEOTIDE SEQUENCE</scope>
    <source>
        <strain evidence="3">KCTC 23430</strain>
    </source>
</reference>
<dbReference type="PANTHER" id="PTHR43048:SF3">
    <property type="entry name" value="METHYLMALONYL-COA EPIMERASE, MITOCHONDRIAL"/>
    <property type="match status" value="1"/>
</dbReference>
<accession>A0A919CKZ3</accession>
<dbReference type="InterPro" id="IPR051785">
    <property type="entry name" value="MMCE/EMCE_epimerase"/>
</dbReference>
<gene>
    <name evidence="3" type="ORF">GCM10007053_16440</name>
</gene>
<dbReference type="GO" id="GO:0046872">
    <property type="term" value="F:metal ion binding"/>
    <property type="evidence" value="ECO:0007669"/>
    <property type="project" value="UniProtKB-KW"/>
</dbReference>